<dbReference type="EMBL" id="FNYH01000001">
    <property type="protein sequence ID" value="SEI42158.1"/>
    <property type="molecule type" value="Genomic_DNA"/>
</dbReference>
<dbReference type="STRING" id="64971.SAMN05421831_101438"/>
<accession>A0A1H6QER6</accession>
<feature type="chain" id="PRO_5017268358" description="DUF3108 domain-containing protein" evidence="1">
    <location>
        <begin position="21"/>
        <end position="248"/>
    </location>
</feature>
<evidence type="ECO:0000256" key="1">
    <source>
        <dbReference type="SAM" id="SignalP"/>
    </source>
</evidence>
<dbReference type="OrthoDB" id="25491at2"/>
<keyword evidence="3" id="KW-1185">Reference proteome</keyword>
<evidence type="ECO:0008006" key="4">
    <source>
        <dbReference type="Google" id="ProtNLM"/>
    </source>
</evidence>
<keyword evidence="1" id="KW-0732">Signal</keyword>
<evidence type="ECO:0000313" key="2">
    <source>
        <dbReference type="EMBL" id="SEI42158.1"/>
    </source>
</evidence>
<evidence type="ECO:0000313" key="3">
    <source>
        <dbReference type="Proteomes" id="UP000242999"/>
    </source>
</evidence>
<dbReference type="AlphaFoldDB" id="A0A1H6QER6"/>
<gene>
    <name evidence="2" type="ORF">SAMN05421831_101438</name>
</gene>
<name>A0A1H6QER6_9GAMM</name>
<proteinExistence type="predicted"/>
<dbReference type="RefSeq" id="WP_093308302.1">
    <property type="nucleotide sequence ID" value="NZ_FNYH01000001.1"/>
</dbReference>
<sequence>MLKHWMLGMLLGLSSVCASAQYPEFEAHYQVDIKHPLIPKVSVRHDVKYHQQGQGQAYYQATMQADMQVASWLEYGRFILEGTQPVSQKFRMRSRLLTSKKDRALDAAAFITPITDVDTHLQPAAQDLPYMDRQSALLWLGQHLADKPLGYQAHLSLLDSKARLKPLVYQKYADYHHLDDLASLQILADPRLIPILEFGFWFADKPEQKVLMWMSAAYPGLILKAQAYDQQEEVVSIRLARWHVRTTN</sequence>
<protein>
    <recommendedName>
        <fullName evidence="4">DUF3108 domain-containing protein</fullName>
    </recommendedName>
</protein>
<dbReference type="Proteomes" id="UP000242999">
    <property type="component" value="Unassembled WGS sequence"/>
</dbReference>
<feature type="signal peptide" evidence="1">
    <location>
        <begin position="1"/>
        <end position="20"/>
    </location>
</feature>
<reference evidence="3" key="1">
    <citation type="submission" date="2016-10" db="EMBL/GenBank/DDBJ databases">
        <authorList>
            <person name="Varghese N."/>
            <person name="Submissions S."/>
        </authorList>
    </citation>
    <scope>NUCLEOTIDE SEQUENCE [LARGE SCALE GENOMIC DNA]</scope>
    <source>
        <strain evidence="3">DSM 7165</strain>
    </source>
</reference>
<organism evidence="2 3">
    <name type="scientific">Allopseudospirillum japonicum</name>
    <dbReference type="NCBI Taxonomy" id="64971"/>
    <lineage>
        <taxon>Bacteria</taxon>
        <taxon>Pseudomonadati</taxon>
        <taxon>Pseudomonadota</taxon>
        <taxon>Gammaproteobacteria</taxon>
        <taxon>Oceanospirillales</taxon>
        <taxon>Oceanospirillaceae</taxon>
        <taxon>Allopseudospirillum</taxon>
    </lineage>
</organism>